<organism evidence="2 3">
    <name type="scientific">Hohenbuehelia grisea</name>
    <dbReference type="NCBI Taxonomy" id="104357"/>
    <lineage>
        <taxon>Eukaryota</taxon>
        <taxon>Fungi</taxon>
        <taxon>Dikarya</taxon>
        <taxon>Basidiomycota</taxon>
        <taxon>Agaricomycotina</taxon>
        <taxon>Agaricomycetes</taxon>
        <taxon>Agaricomycetidae</taxon>
        <taxon>Agaricales</taxon>
        <taxon>Pleurotineae</taxon>
        <taxon>Pleurotaceae</taxon>
        <taxon>Hohenbuehelia</taxon>
    </lineage>
</organism>
<name>A0ABR3IXF8_9AGAR</name>
<keyword evidence="3" id="KW-1185">Reference proteome</keyword>
<reference evidence="3" key="1">
    <citation type="submission" date="2024-06" db="EMBL/GenBank/DDBJ databases">
        <title>Multi-omics analyses provide insights into the biosynthesis of the anticancer antibiotic pleurotin in Hohenbuehelia grisea.</title>
        <authorList>
            <person name="Weaver J.A."/>
            <person name="Alberti F."/>
        </authorList>
    </citation>
    <scope>NUCLEOTIDE SEQUENCE [LARGE SCALE GENOMIC DNA]</scope>
    <source>
        <strain evidence="3">T-177</strain>
    </source>
</reference>
<comment type="caution">
    <text evidence="2">The sequence shown here is derived from an EMBL/GenBank/DDBJ whole genome shotgun (WGS) entry which is preliminary data.</text>
</comment>
<dbReference type="EMBL" id="JASNQZ010000014">
    <property type="protein sequence ID" value="KAL0947895.1"/>
    <property type="molecule type" value="Genomic_DNA"/>
</dbReference>
<proteinExistence type="predicted"/>
<feature type="compositionally biased region" description="Low complexity" evidence="1">
    <location>
        <begin position="58"/>
        <end position="79"/>
    </location>
</feature>
<gene>
    <name evidence="2" type="ORF">HGRIS_010530</name>
</gene>
<dbReference type="Proteomes" id="UP001556367">
    <property type="component" value="Unassembled WGS sequence"/>
</dbReference>
<sequence length="88" mass="9523">MLKSQSAPFARPSPGFGSIWVGNLVAATAREHLYVLPNSSETHPRSLIHEKRYRRQFTTTPYTSSSSQTAARSLSASSTPRTGSASPT</sequence>
<protein>
    <submittedName>
        <fullName evidence="2">Uncharacterized protein</fullName>
    </submittedName>
</protein>
<accession>A0ABR3IXF8</accession>
<evidence type="ECO:0000256" key="1">
    <source>
        <dbReference type="SAM" id="MobiDB-lite"/>
    </source>
</evidence>
<evidence type="ECO:0000313" key="2">
    <source>
        <dbReference type="EMBL" id="KAL0947895.1"/>
    </source>
</evidence>
<evidence type="ECO:0000313" key="3">
    <source>
        <dbReference type="Proteomes" id="UP001556367"/>
    </source>
</evidence>
<feature type="region of interest" description="Disordered" evidence="1">
    <location>
        <begin position="38"/>
        <end position="88"/>
    </location>
</feature>